<organism evidence="16 17">
    <name type="scientific">Microcaecilia unicolor</name>
    <dbReference type="NCBI Taxonomy" id="1415580"/>
    <lineage>
        <taxon>Eukaryota</taxon>
        <taxon>Metazoa</taxon>
        <taxon>Chordata</taxon>
        <taxon>Craniata</taxon>
        <taxon>Vertebrata</taxon>
        <taxon>Euteleostomi</taxon>
        <taxon>Amphibia</taxon>
        <taxon>Gymnophiona</taxon>
        <taxon>Siphonopidae</taxon>
        <taxon>Microcaecilia</taxon>
    </lineage>
</organism>
<evidence type="ECO:0000256" key="7">
    <source>
        <dbReference type="ARBA" id="ARBA00022990"/>
    </source>
</evidence>
<dbReference type="RefSeq" id="XP_030063530.1">
    <property type="nucleotide sequence ID" value="XM_030207670.1"/>
</dbReference>
<evidence type="ECO:0000256" key="6">
    <source>
        <dbReference type="ARBA" id="ARBA00022843"/>
    </source>
</evidence>
<dbReference type="InterPro" id="IPR006073">
    <property type="entry name" value="GTP-bd"/>
</dbReference>
<dbReference type="InterPro" id="IPR014813">
    <property type="entry name" value="Gnl3_N_dom"/>
</dbReference>
<evidence type="ECO:0000313" key="16">
    <source>
        <dbReference type="Proteomes" id="UP000515156"/>
    </source>
</evidence>
<feature type="compositionally biased region" description="Basic residues" evidence="14">
    <location>
        <begin position="1"/>
        <end position="45"/>
    </location>
</feature>
<evidence type="ECO:0000256" key="8">
    <source>
        <dbReference type="ARBA" id="ARBA00023054"/>
    </source>
</evidence>
<reference evidence="17" key="1">
    <citation type="submission" date="2025-08" db="UniProtKB">
        <authorList>
            <consortium name="RefSeq"/>
        </authorList>
    </citation>
    <scope>IDENTIFICATION</scope>
</reference>
<dbReference type="SUPFAM" id="SSF52540">
    <property type="entry name" value="P-loop containing nucleoside triphosphate hydrolases"/>
    <property type="match status" value="1"/>
</dbReference>
<dbReference type="OrthoDB" id="444945at2759"/>
<dbReference type="CTD" id="26354"/>
<keyword evidence="6" id="KW-0832">Ubl conjugation</keyword>
<evidence type="ECO:0000256" key="13">
    <source>
        <dbReference type="ARBA" id="ARBA00080023"/>
    </source>
</evidence>
<keyword evidence="3" id="KW-1017">Isopeptide bond</keyword>
<evidence type="ECO:0000313" key="17">
    <source>
        <dbReference type="RefSeq" id="XP_030063530.1"/>
    </source>
</evidence>
<keyword evidence="16" id="KW-1185">Reference proteome</keyword>
<feature type="compositionally biased region" description="Basic and acidic residues" evidence="14">
    <location>
        <begin position="59"/>
        <end position="86"/>
    </location>
</feature>
<dbReference type="InterPro" id="IPR027417">
    <property type="entry name" value="P-loop_NTPase"/>
</dbReference>
<dbReference type="PANTHER" id="PTHR11089">
    <property type="entry name" value="GTP-BINDING PROTEIN-RELATED"/>
    <property type="match status" value="1"/>
</dbReference>
<dbReference type="Proteomes" id="UP000515156">
    <property type="component" value="Chromosome 6"/>
</dbReference>
<feature type="compositionally biased region" description="Acidic residues" evidence="14">
    <location>
        <begin position="565"/>
        <end position="576"/>
    </location>
</feature>
<feature type="compositionally biased region" description="Low complexity" evidence="14">
    <location>
        <begin position="102"/>
        <end position="114"/>
    </location>
</feature>
<dbReference type="FunCoup" id="A0A6P7YKC1">
    <property type="interactions" value="1790"/>
</dbReference>
<evidence type="ECO:0000256" key="14">
    <source>
        <dbReference type="SAM" id="MobiDB-lite"/>
    </source>
</evidence>
<evidence type="ECO:0000256" key="4">
    <source>
        <dbReference type="ARBA" id="ARBA00022553"/>
    </source>
</evidence>
<dbReference type="InterPro" id="IPR030378">
    <property type="entry name" value="G_CP_dom"/>
</dbReference>
<evidence type="ECO:0000256" key="2">
    <source>
        <dbReference type="ARBA" id="ARBA00016532"/>
    </source>
</evidence>
<evidence type="ECO:0000256" key="5">
    <source>
        <dbReference type="ARBA" id="ARBA00022741"/>
    </source>
</evidence>
<sequence length="576" mass="65173">MKRPKLRKASKRMTCAKRYKIQKKVREHKRKLRKEGKKSGHRKPKKDIGIPNDAPFKAEILREAEQRKQRLEELKQKQKLDRQKEHEKKRKLDAKKKDAPKQKTSSLKQQSSNKQCDKNSKKVPLQKVLCRELIKVIKASDIVLEVLDARDPQGSRCPQVEQAVLQSEENKKLVFVLNKIDLVPKTIVENWLKFLGKELPTVAFKAATQVRDRILQAKHSKMTSRVIDVSRGNTCLGGNTLMKLLRGFRQSPDKVIKVGVVGFPNVGKSSLINSLKQVRVCNVGPARGTTKCMQEVKIDGQVNILDSPGIIVSPSSSAVTLAMRAMPDIDEENPLNAVNAILKHCNKQQIMLQYNVADFKSPLEFITLLANKRGMLKKGGIPDTEGAARLLLSDWSGAKISYHSKPPASFILPTSLSQELKEDTWRKIDPQELQQNNLRTLKFARCPSMASSVVFHSPDLTDGVIEEPEMEEEMKASEEMISDEEEDQEEDISLNEEKEEDNLSGEEEEESRDISSRGSLAKESKASHREKNAKQAELPSQPTTDIQANTKDKDLWVSLDRPANENDDYDFNTDFV</sequence>
<keyword evidence="7" id="KW-0007">Acetylation</keyword>
<dbReference type="KEGG" id="muo:115473050"/>
<evidence type="ECO:0000256" key="10">
    <source>
        <dbReference type="ARBA" id="ARBA00023242"/>
    </source>
</evidence>
<keyword evidence="4" id="KW-0597">Phosphoprotein</keyword>
<protein>
    <recommendedName>
        <fullName evidence="2">Guanine nucleotide-binding protein-like 3</fullName>
    </recommendedName>
    <alternativeName>
        <fullName evidence="13">Nucleolar GTP-binding protein 3</fullName>
    </alternativeName>
    <alternativeName>
        <fullName evidence="12">Nucleostemin</fullName>
    </alternativeName>
</protein>
<dbReference type="GO" id="GO:0005525">
    <property type="term" value="F:GTP binding"/>
    <property type="evidence" value="ECO:0007669"/>
    <property type="project" value="UniProtKB-KW"/>
</dbReference>
<feature type="region of interest" description="Disordered" evidence="14">
    <location>
        <begin position="1"/>
        <end position="121"/>
    </location>
</feature>
<evidence type="ECO:0000256" key="3">
    <source>
        <dbReference type="ARBA" id="ARBA00022499"/>
    </source>
</evidence>
<feature type="compositionally biased region" description="Polar residues" evidence="14">
    <location>
        <begin position="538"/>
        <end position="549"/>
    </location>
</feature>
<dbReference type="GeneID" id="115473050"/>
<dbReference type="PROSITE" id="PS51721">
    <property type="entry name" value="G_CP"/>
    <property type="match status" value="1"/>
</dbReference>
<keyword evidence="9" id="KW-0342">GTP-binding</keyword>
<dbReference type="CDD" id="cd04178">
    <property type="entry name" value="Nucleostemin_like"/>
    <property type="match status" value="1"/>
</dbReference>
<accession>A0A6P7YKC1</accession>
<feature type="compositionally biased region" description="Basic and acidic residues" evidence="14">
    <location>
        <begin position="512"/>
        <end position="534"/>
    </location>
</feature>
<keyword evidence="10" id="KW-0539">Nucleus</keyword>
<dbReference type="InterPro" id="IPR050755">
    <property type="entry name" value="TRAFAC_YlqF/YawG_RiboMat"/>
</dbReference>
<dbReference type="PRINTS" id="PR00326">
    <property type="entry name" value="GTP1OBG"/>
</dbReference>
<gene>
    <name evidence="17" type="primary">GNL3</name>
</gene>
<dbReference type="InterPro" id="IPR023179">
    <property type="entry name" value="GTP-bd_ortho_bundle_sf"/>
</dbReference>
<dbReference type="GO" id="GO:0005730">
    <property type="term" value="C:nucleolus"/>
    <property type="evidence" value="ECO:0007669"/>
    <property type="project" value="UniProtKB-SubCell"/>
</dbReference>
<dbReference type="InParanoid" id="A0A6P7YKC1"/>
<proteinExistence type="predicted"/>
<dbReference type="Gene3D" id="3.40.50.300">
    <property type="entry name" value="P-loop containing nucleotide triphosphate hydrolases"/>
    <property type="match status" value="1"/>
</dbReference>
<dbReference type="Pfam" id="PF08701">
    <property type="entry name" value="GN3L_Grn1"/>
    <property type="match status" value="1"/>
</dbReference>
<evidence type="ECO:0000256" key="11">
    <source>
        <dbReference type="ARBA" id="ARBA00055611"/>
    </source>
</evidence>
<dbReference type="PANTHER" id="PTHR11089:SF11">
    <property type="entry name" value="GUANINE NUCLEOTIDE-BINDING PROTEIN-LIKE 3"/>
    <property type="match status" value="1"/>
</dbReference>
<dbReference type="Pfam" id="PF01926">
    <property type="entry name" value="MMR_HSR1"/>
    <property type="match status" value="1"/>
</dbReference>
<comment type="subcellular location">
    <subcellularLocation>
        <location evidence="1">Nucleus</location>
        <location evidence="1">Nucleolus</location>
    </subcellularLocation>
</comment>
<dbReference type="FunFam" id="1.10.1580.10:FF:000002">
    <property type="entry name" value="Guanine nucleotide-binding protein-like 3 (nucleolar)-like"/>
    <property type="match status" value="1"/>
</dbReference>
<feature type="compositionally biased region" description="Acidic residues" evidence="14">
    <location>
        <begin position="480"/>
        <end position="511"/>
    </location>
</feature>
<name>A0A6P7YKC1_9AMPH</name>
<keyword evidence="5" id="KW-0547">Nucleotide-binding</keyword>
<evidence type="ECO:0000259" key="15">
    <source>
        <dbReference type="PROSITE" id="PS51721"/>
    </source>
</evidence>
<keyword evidence="8" id="KW-0175">Coiled coil</keyword>
<evidence type="ECO:0000256" key="12">
    <source>
        <dbReference type="ARBA" id="ARBA00079460"/>
    </source>
</evidence>
<comment type="function">
    <text evidence="11">May be required to maintain the proliferative capacity of stem cells. Stabilizes MDM2 by preventing its ubiquitination, and hence proteasomal degradation.</text>
</comment>
<dbReference type="Gene3D" id="1.10.1580.10">
    <property type="match status" value="1"/>
</dbReference>
<evidence type="ECO:0000256" key="1">
    <source>
        <dbReference type="ARBA" id="ARBA00004604"/>
    </source>
</evidence>
<dbReference type="AlphaFoldDB" id="A0A6P7YKC1"/>
<feature type="domain" description="CP-type G" evidence="15">
    <location>
        <begin position="130"/>
        <end position="313"/>
    </location>
</feature>
<dbReference type="FunFam" id="3.40.50.300:FF:001106">
    <property type="entry name" value="Guanine nucleotide-binding protein-like 3"/>
    <property type="match status" value="1"/>
</dbReference>
<evidence type="ECO:0000256" key="9">
    <source>
        <dbReference type="ARBA" id="ARBA00023134"/>
    </source>
</evidence>
<feature type="region of interest" description="Disordered" evidence="14">
    <location>
        <begin position="469"/>
        <end position="576"/>
    </location>
</feature>